<dbReference type="Proteomes" id="UP000245697">
    <property type="component" value="Unassembled WGS sequence"/>
</dbReference>
<reference evidence="1 2" key="1">
    <citation type="submission" date="2018-05" db="EMBL/GenBank/DDBJ databases">
        <title>Genomic Encyclopedia of Archaeal and Bacterial Type Strains, Phase II (KMG-II): from individual species to whole genera.</title>
        <authorList>
            <person name="Goeker M."/>
        </authorList>
    </citation>
    <scope>NUCLEOTIDE SEQUENCE [LARGE SCALE GENOMIC DNA]</scope>
    <source>
        <strain evidence="1 2">DSM 45184</strain>
    </source>
</reference>
<evidence type="ECO:0000313" key="1">
    <source>
        <dbReference type="EMBL" id="PWK30194.1"/>
    </source>
</evidence>
<dbReference type="EMBL" id="QGGR01000040">
    <property type="protein sequence ID" value="PWK30194.1"/>
    <property type="molecule type" value="Genomic_DNA"/>
</dbReference>
<evidence type="ECO:0008006" key="3">
    <source>
        <dbReference type="Google" id="ProtNLM"/>
    </source>
</evidence>
<name>A0A316ELQ4_9ACTN</name>
<keyword evidence="2" id="KW-1185">Reference proteome</keyword>
<comment type="caution">
    <text evidence="1">The sequence shown here is derived from an EMBL/GenBank/DDBJ whole genome shotgun (WGS) entry which is preliminary data.</text>
</comment>
<sequence>MASPWAQNPAGAPRPLAQALVSLAETPDDMPDIGDRLDGLAHLAADRIDAVDYAAIAARPDDGCCAVATDSRLVDAVEDAVPHVGGDAPSPTGRPTTTITWPRFRETAAGMGMSIVSVPVFTGGGTAVATLDLYGRDPAAMAPMTAGLCVAYDPELSWPDRESLRPLDEGGEELVAGFAEALAVRATIQLALDMITLGARVDGAGAYLSLRLHAADNRVSLLEAASTLITRNLGPR</sequence>
<gene>
    <name evidence="1" type="ORF">BC793_14048</name>
</gene>
<dbReference type="RefSeq" id="WP_146246747.1">
    <property type="nucleotide sequence ID" value="NZ_BONA01000100.1"/>
</dbReference>
<proteinExistence type="predicted"/>
<dbReference type="AlphaFoldDB" id="A0A316ELQ4"/>
<protein>
    <recommendedName>
        <fullName evidence="3">ANTAR domain-containing protein</fullName>
    </recommendedName>
</protein>
<evidence type="ECO:0000313" key="2">
    <source>
        <dbReference type="Proteomes" id="UP000245697"/>
    </source>
</evidence>
<dbReference type="OrthoDB" id="3294302at2"/>
<organism evidence="1 2">
    <name type="scientific">Actinoplanes xinjiangensis</name>
    <dbReference type="NCBI Taxonomy" id="512350"/>
    <lineage>
        <taxon>Bacteria</taxon>
        <taxon>Bacillati</taxon>
        <taxon>Actinomycetota</taxon>
        <taxon>Actinomycetes</taxon>
        <taxon>Micromonosporales</taxon>
        <taxon>Micromonosporaceae</taxon>
        <taxon>Actinoplanes</taxon>
    </lineage>
</organism>
<accession>A0A316ELQ4</accession>